<sequence>MEKLLSAPILIILVKFIAHVALAIELIGHLVK</sequence>
<keyword evidence="2" id="KW-1185">Reference proteome</keyword>
<evidence type="ECO:0000313" key="2">
    <source>
        <dbReference type="Proteomes" id="UP000242687"/>
    </source>
</evidence>
<dbReference type="AlphaFoldDB" id="A0A2H9VMZ6"/>
<gene>
    <name evidence="1" type="ORF">CLV57_2841</name>
</gene>
<proteinExistence type="predicted"/>
<comment type="caution">
    <text evidence="1">The sequence shown here is derived from an EMBL/GenBank/DDBJ whole genome shotgun (WGS) entry which is preliminary data.</text>
</comment>
<organism evidence="1 2">
    <name type="scientific">Mucilaginibacter auburnensis</name>
    <dbReference type="NCBI Taxonomy" id="1457233"/>
    <lineage>
        <taxon>Bacteria</taxon>
        <taxon>Pseudomonadati</taxon>
        <taxon>Bacteroidota</taxon>
        <taxon>Sphingobacteriia</taxon>
        <taxon>Sphingobacteriales</taxon>
        <taxon>Sphingobacteriaceae</taxon>
        <taxon>Mucilaginibacter</taxon>
    </lineage>
</organism>
<dbReference type="Proteomes" id="UP000242687">
    <property type="component" value="Unassembled WGS sequence"/>
</dbReference>
<name>A0A2H9VMZ6_9SPHI</name>
<protein>
    <submittedName>
        <fullName evidence="1">Uncharacterized protein</fullName>
    </submittedName>
</protein>
<evidence type="ECO:0000313" key="1">
    <source>
        <dbReference type="EMBL" id="PJJ79704.1"/>
    </source>
</evidence>
<dbReference type="EMBL" id="PGFJ01000002">
    <property type="protein sequence ID" value="PJJ79704.1"/>
    <property type="molecule type" value="Genomic_DNA"/>
</dbReference>
<reference evidence="1 2" key="1">
    <citation type="submission" date="2017-11" db="EMBL/GenBank/DDBJ databases">
        <title>Genomic Encyclopedia of Archaeal and Bacterial Type Strains, Phase II (KMG-II): From Individual Species to Whole Genera.</title>
        <authorList>
            <person name="Goeker M."/>
        </authorList>
    </citation>
    <scope>NUCLEOTIDE SEQUENCE [LARGE SCALE GENOMIC DNA]</scope>
    <source>
        <strain evidence="1 2">DSM 28175</strain>
    </source>
</reference>
<accession>A0A2H9VMZ6</accession>